<feature type="domain" description="RCK C-terminal" evidence="8">
    <location>
        <begin position="283"/>
        <end position="367"/>
    </location>
</feature>
<evidence type="ECO:0000256" key="6">
    <source>
        <dbReference type="ARBA" id="ARBA00023136"/>
    </source>
</evidence>
<sequence length="574" mass="62652">MAYLVLICIPLLLILLISDVVAPSLAFFSMAFIFQLLGIISLESFLTSYVNPTLISLILLLLISTAIERTSVINYAARHLITRNESHSLIRLIGFSSLLSAFINNTAVVSAFISTVARQHRLNPSRLLIPLSYASIIGGITTLIGTSTNLIVNSFVIKAGHAPIGLFAFAAVGLPIAFICLPLLFFLSKRLTERAPNRLPVDKTYFLNALVEKNCPLIGKSVRDNQLHDLNGMFLLEIERAGRLISPVSPTEIIQANDNLIFTGAAEHLSDLRKHHHLRILGEKIDDLLTGNLTEVIVLPNACIINQTLQTLDFRSMFNAGIVAIHRRGKRLTGNLGNIQIKTGDNLILATSADFYDQTNIERNFAILNEKAIRKTLSPKRSTFVIIGFLAAIFSAAIGLIPLINALILLLGALIISKTLEIQDLKSCFPFDLLIIIGSSLALSEALINSGAADIIGETMQHLFSKMGIYGALIAIYFLTVLLTEAITNNAAAAIVVPIAISTANAYQVDIMPFVMIVAYAASACFLMPFGYQTHLMVYSPGNYKIIDFIRTGFPLTLIYGAIAIILVPVFFPF</sequence>
<dbReference type="InterPro" id="IPR036721">
    <property type="entry name" value="RCK_C_sf"/>
</dbReference>
<evidence type="ECO:0000259" key="8">
    <source>
        <dbReference type="PROSITE" id="PS51202"/>
    </source>
</evidence>
<dbReference type="Pfam" id="PF02080">
    <property type="entry name" value="TrkA_C"/>
    <property type="match status" value="2"/>
</dbReference>
<dbReference type="AlphaFoldDB" id="A0A380MM17"/>
<feature type="transmembrane region" description="Helical" evidence="7">
    <location>
        <begin position="127"/>
        <end position="152"/>
    </location>
</feature>
<keyword evidence="6 7" id="KW-0472">Membrane</keyword>
<feature type="transmembrane region" description="Helical" evidence="7">
    <location>
        <begin position="511"/>
        <end position="532"/>
    </location>
</feature>
<accession>A0A380MM17</accession>
<feature type="transmembrane region" description="Helical" evidence="7">
    <location>
        <begin position="57"/>
        <end position="77"/>
    </location>
</feature>
<reference evidence="9 10" key="1">
    <citation type="submission" date="2018-06" db="EMBL/GenBank/DDBJ databases">
        <authorList>
            <consortium name="Pathogen Informatics"/>
            <person name="Doyle S."/>
        </authorList>
    </citation>
    <scope>NUCLEOTIDE SEQUENCE [LARGE SCALE GENOMIC DNA]</scope>
    <source>
        <strain evidence="9 10">NCTC13337</strain>
    </source>
</reference>
<feature type="domain" description="RCK C-terminal" evidence="8">
    <location>
        <begin position="194"/>
        <end position="278"/>
    </location>
</feature>
<dbReference type="EMBL" id="UHIC01000001">
    <property type="protein sequence ID" value="SUO93352.1"/>
    <property type="molecule type" value="Genomic_DNA"/>
</dbReference>
<dbReference type="PANTHER" id="PTHR43652:SF2">
    <property type="entry name" value="BASIC AMINO ACID ANTIPORTER YFCC-RELATED"/>
    <property type="match status" value="1"/>
</dbReference>
<feature type="transmembrane region" description="Helical" evidence="7">
    <location>
        <begin position="384"/>
        <end position="417"/>
    </location>
</feature>
<keyword evidence="3 7" id="KW-0812">Transmembrane</keyword>
<dbReference type="InterPro" id="IPR006037">
    <property type="entry name" value="RCK_C"/>
</dbReference>
<feature type="transmembrane region" description="Helical" evidence="7">
    <location>
        <begin position="553"/>
        <end position="572"/>
    </location>
</feature>
<dbReference type="Gene3D" id="3.30.70.1450">
    <property type="entry name" value="Regulator of K+ conductance, C-terminal domain"/>
    <property type="match status" value="2"/>
</dbReference>
<dbReference type="InterPro" id="IPR004680">
    <property type="entry name" value="Cit_transptr-like_dom"/>
</dbReference>
<proteinExistence type="predicted"/>
<dbReference type="PANTHER" id="PTHR43652">
    <property type="entry name" value="BASIC AMINO ACID ANTIPORTER YFCC-RELATED"/>
    <property type="match status" value="1"/>
</dbReference>
<gene>
    <name evidence="9" type="primary">sdcS_1</name>
    <name evidence="9" type="ORF">NCTC13337_00186</name>
</gene>
<dbReference type="Proteomes" id="UP000254601">
    <property type="component" value="Unassembled WGS sequence"/>
</dbReference>
<dbReference type="Pfam" id="PF03600">
    <property type="entry name" value="CitMHS"/>
    <property type="match status" value="1"/>
</dbReference>
<feature type="transmembrane region" description="Helical" evidence="7">
    <location>
        <begin position="89"/>
        <end position="115"/>
    </location>
</feature>
<dbReference type="RefSeq" id="WP_072575464.1">
    <property type="nucleotide sequence ID" value="NZ_LWHB01000007.1"/>
</dbReference>
<evidence type="ECO:0000313" key="10">
    <source>
        <dbReference type="Proteomes" id="UP000254601"/>
    </source>
</evidence>
<feature type="transmembrane region" description="Helical" evidence="7">
    <location>
        <begin position="164"/>
        <end position="187"/>
    </location>
</feature>
<keyword evidence="10" id="KW-1185">Reference proteome</keyword>
<dbReference type="GO" id="GO:0005886">
    <property type="term" value="C:plasma membrane"/>
    <property type="evidence" value="ECO:0007669"/>
    <property type="project" value="TreeGrafter"/>
</dbReference>
<evidence type="ECO:0000256" key="2">
    <source>
        <dbReference type="ARBA" id="ARBA00022448"/>
    </source>
</evidence>
<comment type="subcellular location">
    <subcellularLocation>
        <location evidence="1">Membrane</location>
        <topology evidence="1">Multi-pass membrane protein</topology>
    </subcellularLocation>
</comment>
<keyword evidence="4" id="KW-0677">Repeat</keyword>
<dbReference type="InterPro" id="IPR051679">
    <property type="entry name" value="DASS-Related_Transporters"/>
</dbReference>
<feature type="transmembrane region" description="Helical" evidence="7">
    <location>
        <begin position="28"/>
        <end position="50"/>
    </location>
</feature>
<evidence type="ECO:0000256" key="5">
    <source>
        <dbReference type="ARBA" id="ARBA00022989"/>
    </source>
</evidence>
<dbReference type="OrthoDB" id="9809303at2"/>
<organism evidence="9 10">
    <name type="scientific">Suttonella ornithocola</name>
    <dbReference type="NCBI Taxonomy" id="279832"/>
    <lineage>
        <taxon>Bacteria</taxon>
        <taxon>Pseudomonadati</taxon>
        <taxon>Pseudomonadota</taxon>
        <taxon>Gammaproteobacteria</taxon>
        <taxon>Cardiobacteriales</taxon>
        <taxon>Cardiobacteriaceae</taxon>
        <taxon>Suttonella</taxon>
    </lineage>
</organism>
<feature type="transmembrane region" description="Helical" evidence="7">
    <location>
        <begin position="429"/>
        <end position="448"/>
    </location>
</feature>
<evidence type="ECO:0000256" key="3">
    <source>
        <dbReference type="ARBA" id="ARBA00022692"/>
    </source>
</evidence>
<evidence type="ECO:0000256" key="7">
    <source>
        <dbReference type="SAM" id="Phobius"/>
    </source>
</evidence>
<dbReference type="SUPFAM" id="SSF116726">
    <property type="entry name" value="TrkA C-terminal domain-like"/>
    <property type="match status" value="2"/>
</dbReference>
<dbReference type="GO" id="GO:0006813">
    <property type="term" value="P:potassium ion transport"/>
    <property type="evidence" value="ECO:0007669"/>
    <property type="project" value="InterPro"/>
</dbReference>
<name>A0A380MM17_9GAMM</name>
<dbReference type="GO" id="GO:0008324">
    <property type="term" value="F:monoatomic cation transmembrane transporter activity"/>
    <property type="evidence" value="ECO:0007669"/>
    <property type="project" value="InterPro"/>
</dbReference>
<dbReference type="PROSITE" id="PS51202">
    <property type="entry name" value="RCK_C"/>
    <property type="match status" value="2"/>
</dbReference>
<feature type="transmembrane region" description="Helical" evidence="7">
    <location>
        <begin position="469"/>
        <end position="499"/>
    </location>
</feature>
<evidence type="ECO:0000313" key="9">
    <source>
        <dbReference type="EMBL" id="SUO93352.1"/>
    </source>
</evidence>
<keyword evidence="2" id="KW-0813">Transport</keyword>
<keyword evidence="5 7" id="KW-1133">Transmembrane helix</keyword>
<evidence type="ECO:0000256" key="4">
    <source>
        <dbReference type="ARBA" id="ARBA00022737"/>
    </source>
</evidence>
<protein>
    <submittedName>
        <fullName evidence="9">Na(+)/dicarboxylate symporter</fullName>
    </submittedName>
</protein>
<evidence type="ECO:0000256" key="1">
    <source>
        <dbReference type="ARBA" id="ARBA00004141"/>
    </source>
</evidence>